<dbReference type="Proteomes" id="UP001243009">
    <property type="component" value="Unassembled WGS sequence"/>
</dbReference>
<evidence type="ECO:0000313" key="2">
    <source>
        <dbReference type="Proteomes" id="UP001243009"/>
    </source>
</evidence>
<accession>A0ABT9DZC3</accession>
<reference evidence="1 2" key="1">
    <citation type="submission" date="2023-08" db="EMBL/GenBank/DDBJ databases">
        <title>The draft genome sequence of Paracraurococcus sp. LOR1-02.</title>
        <authorList>
            <person name="Kingkaew E."/>
            <person name="Tanasupawat S."/>
        </authorList>
    </citation>
    <scope>NUCLEOTIDE SEQUENCE [LARGE SCALE GENOMIC DNA]</scope>
    <source>
        <strain evidence="1 2">LOR1-02</strain>
    </source>
</reference>
<evidence type="ECO:0000313" key="1">
    <source>
        <dbReference type="EMBL" id="MDO9709258.1"/>
    </source>
</evidence>
<proteinExistence type="predicted"/>
<gene>
    <name evidence="1" type="ORF">Q7A36_12965</name>
</gene>
<comment type="caution">
    <text evidence="1">The sequence shown here is derived from an EMBL/GenBank/DDBJ whole genome shotgun (WGS) entry which is preliminary data.</text>
</comment>
<dbReference type="EMBL" id="JAUTWS010000010">
    <property type="protein sequence ID" value="MDO9709258.1"/>
    <property type="molecule type" value="Genomic_DNA"/>
</dbReference>
<organism evidence="1 2">
    <name type="scientific">Paracraurococcus lichenis</name>
    <dbReference type="NCBI Taxonomy" id="3064888"/>
    <lineage>
        <taxon>Bacteria</taxon>
        <taxon>Pseudomonadati</taxon>
        <taxon>Pseudomonadota</taxon>
        <taxon>Alphaproteobacteria</taxon>
        <taxon>Acetobacterales</taxon>
        <taxon>Roseomonadaceae</taxon>
        <taxon>Paracraurococcus</taxon>
    </lineage>
</organism>
<dbReference type="RefSeq" id="WP_305104120.1">
    <property type="nucleotide sequence ID" value="NZ_JAUTWS010000010.1"/>
</dbReference>
<keyword evidence="2" id="KW-1185">Reference proteome</keyword>
<sequence>MLKDDSRDHAHWRRTVLGGILGCTVITAAEARERPRPDPREYERDVAQLSALVETQQAEIAKLRRALGLHPDGQMQAPRPRRQ</sequence>
<protein>
    <submittedName>
        <fullName evidence="1">Uncharacterized protein</fullName>
    </submittedName>
</protein>
<name>A0ABT9DZC3_9PROT</name>